<protein>
    <recommendedName>
        <fullName evidence="5">Transmembrane protein</fullName>
    </recommendedName>
</protein>
<feature type="compositionally biased region" description="Polar residues" evidence="1">
    <location>
        <begin position="333"/>
        <end position="342"/>
    </location>
</feature>
<evidence type="ECO:0000313" key="3">
    <source>
        <dbReference type="EMBL" id="KAJ8487543.1"/>
    </source>
</evidence>
<keyword evidence="2" id="KW-0812">Transmembrane</keyword>
<evidence type="ECO:0000256" key="2">
    <source>
        <dbReference type="SAM" id="Phobius"/>
    </source>
</evidence>
<accession>A0AAD7TYZ2</accession>
<evidence type="ECO:0000256" key="1">
    <source>
        <dbReference type="SAM" id="MobiDB-lite"/>
    </source>
</evidence>
<feature type="transmembrane region" description="Helical" evidence="2">
    <location>
        <begin position="177"/>
        <end position="199"/>
    </location>
</feature>
<comment type="caution">
    <text evidence="3">The sequence shown here is derived from an EMBL/GenBank/DDBJ whole genome shotgun (WGS) entry which is preliminary data.</text>
</comment>
<feature type="compositionally biased region" description="Low complexity" evidence="1">
    <location>
        <begin position="293"/>
        <end position="312"/>
    </location>
</feature>
<feature type="compositionally biased region" description="Low complexity" evidence="1">
    <location>
        <begin position="264"/>
        <end position="276"/>
    </location>
</feature>
<dbReference type="AlphaFoldDB" id="A0AAD7TYZ2"/>
<sequence>MAILTATPVVIVDDADPAISYETPDLWRHEDHQNNFQDGTYTAGFTNASAKFAFNGSTLAVYGAIVQPNTTKLVKPPSVRITLDGYSESFGTEVVQGDDSPIYGYNYFGPSDLAAGPHLLELFVEHGDMENNWPFLLDYIEYTPLSTSTTTSSANTATASPHSADSAIKSKPAVGPIVGGVIGGVVGLVLLLCAAYFWFSKRQRQRNSYTYQATKEVDLLDSEPRPIAPTTPTIPASSIPGVLPYVNGGSHLTPESASFAPTPAHTSAESAHASHAPLTPPPHMVQAMPTQGSSSTSDPPASSSTANSPASSRPRDASVKGVSHAPSRPRLSATATSATIYHSDSGIRFAPPDPVQEAPPEDAHSDMAISEVPPEYTEH</sequence>
<dbReference type="EMBL" id="JAPEVG010000077">
    <property type="protein sequence ID" value="KAJ8487543.1"/>
    <property type="molecule type" value="Genomic_DNA"/>
</dbReference>
<organism evidence="3 4">
    <name type="scientific">Trametes cubensis</name>
    <dbReference type="NCBI Taxonomy" id="1111947"/>
    <lineage>
        <taxon>Eukaryota</taxon>
        <taxon>Fungi</taxon>
        <taxon>Dikarya</taxon>
        <taxon>Basidiomycota</taxon>
        <taxon>Agaricomycotina</taxon>
        <taxon>Agaricomycetes</taxon>
        <taxon>Polyporales</taxon>
        <taxon>Polyporaceae</taxon>
        <taxon>Trametes</taxon>
    </lineage>
</organism>
<keyword evidence="4" id="KW-1185">Reference proteome</keyword>
<proteinExistence type="predicted"/>
<name>A0AAD7TYZ2_9APHY</name>
<keyword evidence="2" id="KW-0472">Membrane</keyword>
<feature type="region of interest" description="Disordered" evidence="1">
    <location>
        <begin position="254"/>
        <end position="379"/>
    </location>
</feature>
<gene>
    <name evidence="3" type="ORF">ONZ51_g4123</name>
</gene>
<dbReference type="Proteomes" id="UP001215151">
    <property type="component" value="Unassembled WGS sequence"/>
</dbReference>
<feature type="compositionally biased region" description="Low complexity" evidence="1">
    <location>
        <begin position="228"/>
        <end position="240"/>
    </location>
</feature>
<reference evidence="3" key="1">
    <citation type="submission" date="2022-11" db="EMBL/GenBank/DDBJ databases">
        <title>Genome Sequence of Cubamyces cubensis.</title>
        <authorList>
            <person name="Buettner E."/>
        </authorList>
    </citation>
    <scope>NUCLEOTIDE SEQUENCE</scope>
    <source>
        <strain evidence="3">MPL-01</strain>
    </source>
</reference>
<feature type="region of interest" description="Disordered" evidence="1">
    <location>
        <begin position="222"/>
        <end position="241"/>
    </location>
</feature>
<keyword evidence="2" id="KW-1133">Transmembrane helix</keyword>
<evidence type="ECO:0008006" key="5">
    <source>
        <dbReference type="Google" id="ProtNLM"/>
    </source>
</evidence>
<evidence type="ECO:0000313" key="4">
    <source>
        <dbReference type="Proteomes" id="UP001215151"/>
    </source>
</evidence>